<dbReference type="EMBL" id="JANKHO010000693">
    <property type="protein sequence ID" value="KAJ3507109.1"/>
    <property type="molecule type" value="Genomic_DNA"/>
</dbReference>
<evidence type="ECO:0000313" key="3">
    <source>
        <dbReference type="Proteomes" id="UP001148786"/>
    </source>
</evidence>
<name>A0A9W8MSN0_9AGAR</name>
<comment type="caution">
    <text evidence="2">The sequence shown here is derived from an EMBL/GenBank/DDBJ whole genome shotgun (WGS) entry which is preliminary data.</text>
</comment>
<dbReference type="OrthoDB" id="3178264at2759"/>
<evidence type="ECO:0000313" key="2">
    <source>
        <dbReference type="EMBL" id="KAJ3507109.1"/>
    </source>
</evidence>
<reference evidence="2" key="1">
    <citation type="submission" date="2022-07" db="EMBL/GenBank/DDBJ databases">
        <title>Genome Sequence of Agrocybe chaxingu.</title>
        <authorList>
            <person name="Buettner E."/>
        </authorList>
    </citation>
    <scope>NUCLEOTIDE SEQUENCE</scope>
    <source>
        <strain evidence="2">MP-N11</strain>
    </source>
</reference>
<feature type="signal peptide" evidence="1">
    <location>
        <begin position="1"/>
        <end position="24"/>
    </location>
</feature>
<evidence type="ECO:0000256" key="1">
    <source>
        <dbReference type="SAM" id="SignalP"/>
    </source>
</evidence>
<accession>A0A9W8MSN0</accession>
<keyword evidence="3" id="KW-1185">Reference proteome</keyword>
<dbReference type="AlphaFoldDB" id="A0A9W8MSN0"/>
<gene>
    <name evidence="2" type="ORF">NLJ89_g6489</name>
</gene>
<organism evidence="2 3">
    <name type="scientific">Agrocybe chaxingu</name>
    <dbReference type="NCBI Taxonomy" id="84603"/>
    <lineage>
        <taxon>Eukaryota</taxon>
        <taxon>Fungi</taxon>
        <taxon>Dikarya</taxon>
        <taxon>Basidiomycota</taxon>
        <taxon>Agaricomycotina</taxon>
        <taxon>Agaricomycetes</taxon>
        <taxon>Agaricomycetidae</taxon>
        <taxon>Agaricales</taxon>
        <taxon>Agaricineae</taxon>
        <taxon>Strophariaceae</taxon>
        <taxon>Agrocybe</taxon>
    </lineage>
</organism>
<feature type="chain" id="PRO_5040949019" evidence="1">
    <location>
        <begin position="25"/>
        <end position="147"/>
    </location>
</feature>
<sequence length="147" mass="14899">MAQFQVALYALFFALLACVFQVQAAPVEARQIGGLRCNIARLSTVRNLSATKKNLAQVDTADAAAADAVATAQSGLDAASDGISTIAQSLFTGQDAPAEARTQVGDGLTSAKAALTPLVGTDPAVAQTMASLDKTISAGQSVVNNCN</sequence>
<protein>
    <submittedName>
        <fullName evidence="2">Uncharacterized protein</fullName>
    </submittedName>
</protein>
<dbReference type="Proteomes" id="UP001148786">
    <property type="component" value="Unassembled WGS sequence"/>
</dbReference>
<keyword evidence="1" id="KW-0732">Signal</keyword>
<proteinExistence type="predicted"/>